<dbReference type="InterPro" id="IPR043733">
    <property type="entry name" value="DUF5677"/>
</dbReference>
<sequence>MNKKEKIEYGRYTIEEITSKFLKKDSPYFFLSGYEYLREVITLYGKQSNLLESTLLLLENNHAEEAYLLLRSILNNKMLIEYLCNDDDEGTRYKEYMIQPQKAQLSLLYDIKRAVKEGWMDKEGLESLDEKIQEYEQALIDKGFKKTRKKQNKTITYADTRTLNIKKNGSD</sequence>
<evidence type="ECO:0000313" key="1">
    <source>
        <dbReference type="EMBL" id="AEN89680.1"/>
    </source>
</evidence>
<name>A0A8D3WZI1_PRIMW</name>
<dbReference type="EMBL" id="CP003017">
    <property type="protein sequence ID" value="AEN89680.1"/>
    <property type="molecule type" value="Genomic_DNA"/>
</dbReference>
<proteinExistence type="predicted"/>
<dbReference type="AlphaFoldDB" id="A0A8D3WZI1"/>
<gene>
    <name evidence="1" type="ORF">BMWSH_2798</name>
</gene>
<evidence type="ECO:0000313" key="2">
    <source>
        <dbReference type="Proteomes" id="UP000001283"/>
    </source>
</evidence>
<accession>A0A8D3WZI1</accession>
<protein>
    <submittedName>
        <fullName evidence="1">Uncharacterized protein</fullName>
    </submittedName>
</protein>
<dbReference type="Pfam" id="PF18928">
    <property type="entry name" value="DUF5677"/>
    <property type="match status" value="1"/>
</dbReference>
<organism evidence="1 2">
    <name type="scientific">Priestia megaterium (strain WSH-002)</name>
    <name type="common">Bacillus megaterium</name>
    <dbReference type="NCBI Taxonomy" id="1006007"/>
    <lineage>
        <taxon>Bacteria</taxon>
        <taxon>Bacillati</taxon>
        <taxon>Bacillota</taxon>
        <taxon>Bacilli</taxon>
        <taxon>Bacillales</taxon>
        <taxon>Bacillaceae</taxon>
        <taxon>Priestia</taxon>
    </lineage>
</organism>
<dbReference type="Proteomes" id="UP000001283">
    <property type="component" value="Chromosome"/>
</dbReference>
<reference evidence="1 2" key="1">
    <citation type="journal article" date="2011" name="J. Bacteriol.">
        <title>Complete genome sequence of the industrial strain Bacillus megaterium WSH-002.</title>
        <authorList>
            <person name="Liu L."/>
            <person name="Li Y."/>
            <person name="Zhang J."/>
            <person name="Zou W."/>
            <person name="Zhou Z."/>
            <person name="Liu J."/>
            <person name="Li X."/>
            <person name="Wang L."/>
            <person name="Chen J."/>
        </authorList>
    </citation>
    <scope>NUCLEOTIDE SEQUENCE [LARGE SCALE GENOMIC DNA]</scope>
    <source>
        <strain evidence="1 2">WSH-002</strain>
    </source>
</reference>
<dbReference type="KEGG" id="bmh:BMWSH_2798"/>
<dbReference type="RefSeq" id="WP_014460022.1">
    <property type="nucleotide sequence ID" value="NC_017138.1"/>
</dbReference>